<evidence type="ECO:0000256" key="8">
    <source>
        <dbReference type="ARBA" id="ARBA00022794"/>
    </source>
</evidence>
<keyword evidence="6" id="KW-0926">Vacuole</keyword>
<organism evidence="16 17">
    <name type="scientific">Marmota monax</name>
    <name type="common">Woodchuck</name>
    <dbReference type="NCBI Taxonomy" id="9995"/>
    <lineage>
        <taxon>Eukaryota</taxon>
        <taxon>Metazoa</taxon>
        <taxon>Chordata</taxon>
        <taxon>Craniata</taxon>
        <taxon>Vertebrata</taxon>
        <taxon>Euteleostomi</taxon>
        <taxon>Mammalia</taxon>
        <taxon>Eutheria</taxon>
        <taxon>Euarchontoglires</taxon>
        <taxon>Glires</taxon>
        <taxon>Rodentia</taxon>
        <taxon>Sciuromorpha</taxon>
        <taxon>Sciuridae</taxon>
        <taxon>Xerinae</taxon>
        <taxon>Marmotini</taxon>
        <taxon>Marmota</taxon>
    </lineage>
</organism>
<dbReference type="PANTHER" id="PTHR13306">
    <property type="entry name" value="TRANSMEMBRANE PROTEIN 138"/>
    <property type="match status" value="1"/>
</dbReference>
<dbReference type="InterPro" id="IPR024133">
    <property type="entry name" value="TM_138"/>
</dbReference>
<dbReference type="AlphaFoldDB" id="A0A5E4AJ51"/>
<accession>A0A5E4AJ51</accession>
<comment type="function">
    <text evidence="1">Required for ciliogenesis.</text>
</comment>
<keyword evidence="13" id="KW-0966">Cell projection</keyword>
<keyword evidence="8" id="KW-0970">Cilium biogenesis/degradation</keyword>
<feature type="transmembrane region" description="Helical" evidence="14">
    <location>
        <begin position="288"/>
        <end position="308"/>
    </location>
</feature>
<evidence type="ECO:0000256" key="6">
    <source>
        <dbReference type="ARBA" id="ARBA00022554"/>
    </source>
</evidence>
<dbReference type="EMBL" id="CABDUW010000080">
    <property type="protein sequence ID" value="VTJ57417.1"/>
    <property type="molecule type" value="Genomic_DNA"/>
</dbReference>
<evidence type="ECO:0000256" key="14">
    <source>
        <dbReference type="SAM" id="Phobius"/>
    </source>
</evidence>
<evidence type="ECO:0000313" key="15">
    <source>
        <dbReference type="EMBL" id="KAF7467083.1"/>
    </source>
</evidence>
<evidence type="ECO:0000256" key="4">
    <source>
        <dbReference type="ARBA" id="ARBA00010572"/>
    </source>
</evidence>
<evidence type="ECO:0000256" key="2">
    <source>
        <dbReference type="ARBA" id="ARBA00004128"/>
    </source>
</evidence>
<evidence type="ECO:0000256" key="3">
    <source>
        <dbReference type="ARBA" id="ARBA00004138"/>
    </source>
</evidence>
<evidence type="ECO:0000256" key="13">
    <source>
        <dbReference type="ARBA" id="ARBA00023273"/>
    </source>
</evidence>
<name>A0A5E4AJ51_MARMO</name>
<feature type="transmembrane region" description="Helical" evidence="14">
    <location>
        <begin position="262"/>
        <end position="282"/>
    </location>
</feature>
<feature type="transmembrane region" description="Helical" evidence="14">
    <location>
        <begin position="6"/>
        <end position="24"/>
    </location>
</feature>
<reference evidence="16 17" key="1">
    <citation type="submission" date="2019-04" db="EMBL/GenBank/DDBJ databases">
        <authorList>
            <person name="Alioto T."/>
            <person name="Alioto T."/>
        </authorList>
    </citation>
    <scope>NUCLEOTIDE SEQUENCE [LARGE SCALE GENOMIC DNA]</scope>
</reference>
<feature type="transmembrane region" description="Helical" evidence="14">
    <location>
        <begin position="196"/>
        <end position="218"/>
    </location>
</feature>
<dbReference type="Pfam" id="PF14935">
    <property type="entry name" value="TMEM138"/>
    <property type="match status" value="1"/>
</dbReference>
<keyword evidence="17" id="KW-1185">Reference proteome</keyword>
<dbReference type="GO" id="GO:0005774">
    <property type="term" value="C:vacuolar membrane"/>
    <property type="evidence" value="ECO:0007669"/>
    <property type="project" value="UniProtKB-SubCell"/>
</dbReference>
<keyword evidence="11 14" id="KW-0472">Membrane</keyword>
<evidence type="ECO:0000256" key="5">
    <source>
        <dbReference type="ARBA" id="ARBA00014515"/>
    </source>
</evidence>
<protein>
    <recommendedName>
        <fullName evidence="5">Transmembrane protein 138</fullName>
    </recommendedName>
</protein>
<dbReference type="InterPro" id="IPR019184">
    <property type="entry name" value="Uncharacterised_TM-17"/>
</dbReference>
<keyword evidence="12" id="KW-0325">Glycoprotein</keyword>
<proteinExistence type="inferred from homology"/>
<evidence type="ECO:0000256" key="11">
    <source>
        <dbReference type="ARBA" id="ARBA00023136"/>
    </source>
</evidence>
<evidence type="ECO:0000256" key="9">
    <source>
        <dbReference type="ARBA" id="ARBA00022989"/>
    </source>
</evidence>
<evidence type="ECO:0000256" key="1">
    <source>
        <dbReference type="ARBA" id="ARBA00003709"/>
    </source>
</evidence>
<comment type="subcellular location">
    <subcellularLocation>
        <location evidence="3">Cell projection</location>
        <location evidence="3">Cilium</location>
    </subcellularLocation>
    <subcellularLocation>
        <location evidence="2">Vacuole membrane</location>
        <topology evidence="2">Multi-pass membrane protein</topology>
    </subcellularLocation>
</comment>
<dbReference type="Pfam" id="PF09799">
    <property type="entry name" value="Transmemb_17"/>
    <property type="match status" value="1"/>
</dbReference>
<evidence type="ECO:0000256" key="7">
    <source>
        <dbReference type="ARBA" id="ARBA00022692"/>
    </source>
</evidence>
<dbReference type="GO" id="GO:0005929">
    <property type="term" value="C:cilium"/>
    <property type="evidence" value="ECO:0007669"/>
    <property type="project" value="UniProtKB-SubCell"/>
</dbReference>
<reference evidence="15" key="2">
    <citation type="submission" date="2020-08" db="EMBL/GenBank/DDBJ databases">
        <authorList>
            <person name="Shumante A."/>
            <person name="Zimin A.V."/>
            <person name="Puiu D."/>
            <person name="Salzberg S.L."/>
        </authorList>
    </citation>
    <scope>NUCLEOTIDE SEQUENCE</scope>
    <source>
        <strain evidence="15">WC2-LM</strain>
        <tissue evidence="15">Liver</tissue>
    </source>
</reference>
<gene>
    <name evidence="15" type="ORF">GHT09_001578</name>
    <name evidence="16" type="ORF">MONAX_5E032581</name>
</gene>
<dbReference type="Proteomes" id="UP000662637">
    <property type="component" value="Unassembled WGS sequence"/>
</dbReference>
<feature type="transmembrane region" description="Helical" evidence="14">
    <location>
        <begin position="230"/>
        <end position="250"/>
    </location>
</feature>
<keyword evidence="7 14" id="KW-0812">Transmembrane</keyword>
<comment type="similarity">
    <text evidence="4">Belongs to the TMEM138 family.</text>
</comment>
<keyword evidence="10" id="KW-0969">Cilium</keyword>
<evidence type="ECO:0000256" key="10">
    <source>
        <dbReference type="ARBA" id="ARBA00023069"/>
    </source>
</evidence>
<sequence length="357" mass="41506">MLQTSNYSLVLSLQFLLLSYDLFVNSFSELLRIAPVIQLVLFIIQDIAILFNIIIIFLMFFNTFVFQAGLVNLLFHKFKGTIILTAVYFALSISLHVWVMNLRWKNSNSFVWTDGLQTLFVFQRLAAVLYCYFYKRTAVRLGDPRFYQDSLWLRKEFMQVRSVSLLWERLLPRTQFPWGLKMAPRGNRLSSTPLEILFFLNGWYYATYFLLELFIFLYKGLLLPYPTANLVLDVVMLLLYLGIEVIRLFFGTKGNLCQRKMPLGISVALTFPSAMMASYYLLLQTYVLRLEAIMNGILLFFCGSELLLEYGQDLKYKNFSLQLRLTPHIYTSGTVACTCEKRGSPLAWKGCTAFPQH</sequence>
<dbReference type="Proteomes" id="UP000335636">
    <property type="component" value="Unassembled WGS sequence"/>
</dbReference>
<dbReference type="EMBL" id="WJEC01007811">
    <property type="protein sequence ID" value="KAF7467083.1"/>
    <property type="molecule type" value="Genomic_DNA"/>
</dbReference>
<evidence type="ECO:0000313" key="17">
    <source>
        <dbReference type="Proteomes" id="UP000335636"/>
    </source>
</evidence>
<feature type="transmembrane region" description="Helical" evidence="14">
    <location>
        <begin position="36"/>
        <end position="61"/>
    </location>
</feature>
<feature type="transmembrane region" description="Helical" evidence="14">
    <location>
        <begin position="81"/>
        <end position="99"/>
    </location>
</feature>
<dbReference type="GO" id="GO:0030030">
    <property type="term" value="P:cell projection organization"/>
    <property type="evidence" value="ECO:0007669"/>
    <property type="project" value="UniProtKB-KW"/>
</dbReference>
<dbReference type="PANTHER" id="PTHR13306:SF6">
    <property type="entry name" value="TRANSMEMBRANE PROTEIN 138"/>
    <property type="match status" value="1"/>
</dbReference>
<evidence type="ECO:0000313" key="16">
    <source>
        <dbReference type="EMBL" id="VTJ57417.1"/>
    </source>
</evidence>
<keyword evidence="9 14" id="KW-1133">Transmembrane helix</keyword>
<evidence type="ECO:0000256" key="12">
    <source>
        <dbReference type="ARBA" id="ARBA00023180"/>
    </source>
</evidence>